<keyword evidence="1" id="KW-0540">Nuclease</keyword>
<dbReference type="AlphaFoldDB" id="A0A2N5ZFQ7"/>
<proteinExistence type="predicted"/>
<evidence type="ECO:0000313" key="3">
    <source>
        <dbReference type="EMBL" id="PLX17453.1"/>
    </source>
</evidence>
<organism evidence="3 4">
    <name type="scientific">Muiribacterium halophilum</name>
    <dbReference type="NCBI Taxonomy" id="2053465"/>
    <lineage>
        <taxon>Bacteria</taxon>
        <taxon>Candidatus Muiribacteriota</taxon>
        <taxon>Candidatus Muiribacteriia</taxon>
        <taxon>Candidatus Muiribacteriales</taxon>
        <taxon>Candidatus Muiribacteriaceae</taxon>
        <taxon>Candidatus Muiribacterium</taxon>
    </lineage>
</organism>
<accession>A0A2N5ZFQ7</accession>
<dbReference type="Pfam" id="PF04231">
    <property type="entry name" value="Endonuclease_1"/>
    <property type="match status" value="1"/>
</dbReference>
<name>A0A2N5ZFQ7_MUIH1</name>
<protein>
    <submittedName>
        <fullName evidence="3">Nuclease</fullName>
    </submittedName>
</protein>
<dbReference type="GO" id="GO:0016787">
    <property type="term" value="F:hydrolase activity"/>
    <property type="evidence" value="ECO:0007669"/>
    <property type="project" value="UniProtKB-KW"/>
</dbReference>
<evidence type="ECO:0000256" key="1">
    <source>
        <dbReference type="ARBA" id="ARBA00022722"/>
    </source>
</evidence>
<dbReference type="SUPFAM" id="SSF54060">
    <property type="entry name" value="His-Me finger endonucleases"/>
    <property type="match status" value="1"/>
</dbReference>
<dbReference type="PANTHER" id="PTHR33607">
    <property type="entry name" value="ENDONUCLEASE-1"/>
    <property type="match status" value="1"/>
</dbReference>
<evidence type="ECO:0000313" key="4">
    <source>
        <dbReference type="Proteomes" id="UP000234857"/>
    </source>
</evidence>
<dbReference type="PANTHER" id="PTHR33607:SF2">
    <property type="entry name" value="ENDONUCLEASE-1"/>
    <property type="match status" value="1"/>
</dbReference>
<sequence>MYYELYGLLNNHKSVGYDGAKEEMFGNIDNDENGDIHCVYTTLVVHSSYPANDVMNCEHTWPQSKFGSDNVYFKKSDLNHLFPTDSRSNSARGNYPFGWVKEIDWQKDDSIRGASVESGRRVFEPQDSHKGNCARAMLYMSVRYRMPLDAEQEATLREWNKLDPVDEAEIMRNNKVEELQHTRNPFIDRPDFVDHISDF</sequence>
<evidence type="ECO:0000256" key="2">
    <source>
        <dbReference type="ARBA" id="ARBA00022801"/>
    </source>
</evidence>
<gene>
    <name evidence="3" type="ORF">C0601_07795</name>
</gene>
<dbReference type="Proteomes" id="UP000234857">
    <property type="component" value="Unassembled WGS sequence"/>
</dbReference>
<comment type="caution">
    <text evidence="3">The sequence shown here is derived from an EMBL/GenBank/DDBJ whole genome shotgun (WGS) entry which is preliminary data.</text>
</comment>
<dbReference type="GO" id="GO:0004518">
    <property type="term" value="F:nuclease activity"/>
    <property type="evidence" value="ECO:0007669"/>
    <property type="project" value="UniProtKB-KW"/>
</dbReference>
<keyword evidence="2" id="KW-0378">Hydrolase</keyword>
<dbReference type="EMBL" id="PKTG01000087">
    <property type="protein sequence ID" value="PLX17453.1"/>
    <property type="molecule type" value="Genomic_DNA"/>
</dbReference>
<reference evidence="3 4" key="1">
    <citation type="submission" date="2017-11" db="EMBL/GenBank/DDBJ databases">
        <title>Genome-resolved metagenomics identifies genetic mobility, metabolic interactions, and unexpected diversity in perchlorate-reducing communities.</title>
        <authorList>
            <person name="Barnum T.P."/>
            <person name="Figueroa I.A."/>
            <person name="Carlstrom C.I."/>
            <person name="Lucas L.N."/>
            <person name="Engelbrektson A.L."/>
            <person name="Coates J.D."/>
        </authorList>
    </citation>
    <scope>NUCLEOTIDE SEQUENCE [LARGE SCALE GENOMIC DNA]</scope>
    <source>
        <strain evidence="3">BM706</strain>
    </source>
</reference>
<dbReference type="InterPro" id="IPR044925">
    <property type="entry name" value="His-Me_finger_sf"/>
</dbReference>
<dbReference type="InterPro" id="IPR007346">
    <property type="entry name" value="Endonuclease-I"/>
</dbReference>